<dbReference type="EMBL" id="QEOB01000008">
    <property type="protein sequence ID" value="PVX82805.1"/>
    <property type="molecule type" value="Genomic_DNA"/>
</dbReference>
<comment type="caution">
    <text evidence="5">The sequence shown here is derived from an EMBL/GenBank/DDBJ whole genome shotgun (WGS) entry which is preliminary data.</text>
</comment>
<dbReference type="Pfam" id="PF13416">
    <property type="entry name" value="SBP_bac_8"/>
    <property type="match status" value="1"/>
</dbReference>
<dbReference type="Gene3D" id="3.40.190.10">
    <property type="entry name" value="Periplasmic binding protein-like II"/>
    <property type="match status" value="2"/>
</dbReference>
<proteinExistence type="inferred from homology"/>
<dbReference type="InterPro" id="IPR006059">
    <property type="entry name" value="SBP"/>
</dbReference>
<reference evidence="5 6" key="1">
    <citation type="submission" date="2018-05" db="EMBL/GenBank/DDBJ databases">
        <title>Genomic Encyclopedia of Type Strains, Phase IV (KMG-V): Genome sequencing to study the core and pangenomes of soil and plant-associated prokaryotes.</title>
        <authorList>
            <person name="Whitman W."/>
        </authorList>
    </citation>
    <scope>NUCLEOTIDE SEQUENCE [LARGE SCALE GENOMIC DNA]</scope>
    <source>
        <strain evidence="5 6">SCZa-39</strain>
    </source>
</reference>
<keyword evidence="4" id="KW-0732">Signal</keyword>
<organism evidence="5 6">
    <name type="scientific">Paraburkholderia unamae</name>
    <dbReference type="NCBI Taxonomy" id="219649"/>
    <lineage>
        <taxon>Bacteria</taxon>
        <taxon>Pseudomonadati</taxon>
        <taxon>Pseudomonadota</taxon>
        <taxon>Betaproteobacteria</taxon>
        <taxon>Burkholderiales</taxon>
        <taxon>Burkholderiaceae</taxon>
        <taxon>Paraburkholderia</taxon>
    </lineage>
</organism>
<evidence type="ECO:0000256" key="1">
    <source>
        <dbReference type="ARBA" id="ARBA00004418"/>
    </source>
</evidence>
<keyword evidence="6" id="KW-1185">Reference proteome</keyword>
<evidence type="ECO:0000256" key="2">
    <source>
        <dbReference type="ARBA" id="ARBA00008520"/>
    </source>
</evidence>
<protein>
    <submittedName>
        <fullName evidence="5">Carbohydrate ABC transporter substrate-binding protein (CUT1 family)</fullName>
    </submittedName>
</protein>
<dbReference type="RefSeq" id="WP_116611574.1">
    <property type="nucleotide sequence ID" value="NZ_QEOB01000008.1"/>
</dbReference>
<accession>A0ABX5KRL9</accession>
<evidence type="ECO:0000313" key="5">
    <source>
        <dbReference type="EMBL" id="PVX82805.1"/>
    </source>
</evidence>
<sequence>MHARDRYAAIAVIDRLSQLLRTEFGDTAHESWPILSTVLQNHLGKRQTTITSLADSSGLPRTTARRVIFALKAKGLLKFKPISAAHNREHVMPSERLLEHLDSLTGQTINLLMSAVDTRAVDHFDARSLAAPVEIAWPRPAAAGFNGNVELTLLAYADPVFDILKQNRTDIERFLGMRVSISTYPQDTYRAVLDDALASAAQRDAHTPLVVAIPFPWLAGLSDREQLLDLQALQAGGAVSGADFYDAVWQAGWSRGQLFGIPVQPTVDFLWYRKDLFDAERLQPPRTFEDVIHCARLLHRPSRGRFGITWTAAPGLPLAEMFLQILGAQGGVLTRDDGLELDMAACRSVIDYLRALIPYSPGNLRANHWARSVQIFGGGNAAMCYHWSNRYGTLDGHKLLEIGASIGLLEHPTIHADMTPVSPLGGALLAIPSACNESAIRLAWQAVETLGSPEMMKYFVLHGAAGNARYSVAEDRYVLQRNRVIGEIDRLMRAQHPREAHHVQAFPSPAVSHYHELVDVLSSHLEALLFNEEADLDAGVANLVGASGAGRRAASSSASSSASSAAQ</sequence>
<dbReference type="PANTHER" id="PTHR43649:SF34">
    <property type="entry name" value="ABC TRANSPORTER PERIPLASMIC-BINDING PROTEIN YCJN-RELATED"/>
    <property type="match status" value="1"/>
</dbReference>
<evidence type="ECO:0000256" key="4">
    <source>
        <dbReference type="ARBA" id="ARBA00022729"/>
    </source>
</evidence>
<comment type="subcellular location">
    <subcellularLocation>
        <location evidence="1">Periplasm</location>
    </subcellularLocation>
</comment>
<evidence type="ECO:0000313" key="6">
    <source>
        <dbReference type="Proteomes" id="UP000245712"/>
    </source>
</evidence>
<name>A0ABX5KRL9_9BURK</name>
<comment type="similarity">
    <text evidence="2">Belongs to the bacterial solute-binding protein 1 family.</text>
</comment>
<dbReference type="SUPFAM" id="SSF53850">
    <property type="entry name" value="Periplasmic binding protein-like II"/>
    <property type="match status" value="1"/>
</dbReference>
<dbReference type="PANTHER" id="PTHR43649">
    <property type="entry name" value="ARABINOSE-BINDING PROTEIN-RELATED"/>
    <property type="match status" value="1"/>
</dbReference>
<dbReference type="Proteomes" id="UP000245712">
    <property type="component" value="Unassembled WGS sequence"/>
</dbReference>
<evidence type="ECO:0000256" key="3">
    <source>
        <dbReference type="ARBA" id="ARBA00022448"/>
    </source>
</evidence>
<gene>
    <name evidence="5" type="ORF">C7402_108178</name>
</gene>
<keyword evidence="3" id="KW-0813">Transport</keyword>
<dbReference type="InterPro" id="IPR050490">
    <property type="entry name" value="Bact_solute-bd_prot1"/>
</dbReference>